<dbReference type="SMART" id="SM00382">
    <property type="entry name" value="AAA"/>
    <property type="match status" value="1"/>
</dbReference>
<keyword evidence="10" id="KW-0378">Hydrolase</keyword>
<evidence type="ECO:0000313" key="11">
    <source>
        <dbReference type="Proteomes" id="UP000239430"/>
    </source>
</evidence>
<dbReference type="GO" id="GO:0043190">
    <property type="term" value="C:ATP-binding cassette (ABC) transporter complex"/>
    <property type="evidence" value="ECO:0007669"/>
    <property type="project" value="TreeGrafter"/>
</dbReference>
<dbReference type="Proteomes" id="UP000239430">
    <property type="component" value="Unassembled WGS sequence"/>
</dbReference>
<comment type="caution">
    <text evidence="10">The sequence shown here is derived from an EMBL/GenBank/DDBJ whole genome shotgun (WGS) entry which is preliminary data.</text>
</comment>
<evidence type="ECO:0000256" key="3">
    <source>
        <dbReference type="ARBA" id="ARBA00022448"/>
    </source>
</evidence>
<accession>A0A9X7J3D3</accession>
<dbReference type="EC" id="3.6.3.-" evidence="10"/>
<dbReference type="RefSeq" id="WP_054937220.1">
    <property type="nucleotide sequence ID" value="NZ_PVXL01000044.1"/>
</dbReference>
<evidence type="ECO:0000256" key="8">
    <source>
        <dbReference type="ARBA" id="ARBA00023136"/>
    </source>
</evidence>
<dbReference type="InterPro" id="IPR003439">
    <property type="entry name" value="ABC_transporter-like_ATP-bd"/>
</dbReference>
<dbReference type="GO" id="GO:0016887">
    <property type="term" value="F:ATP hydrolysis activity"/>
    <property type="evidence" value="ECO:0007669"/>
    <property type="project" value="InterPro"/>
</dbReference>
<dbReference type="GO" id="GO:0042626">
    <property type="term" value="F:ATPase-coupled transmembrane transporter activity"/>
    <property type="evidence" value="ECO:0007669"/>
    <property type="project" value="TreeGrafter"/>
</dbReference>
<keyword evidence="11" id="KW-1185">Reference proteome</keyword>
<dbReference type="EMBL" id="PVXL01000044">
    <property type="protein sequence ID" value="PRR72759.1"/>
    <property type="molecule type" value="Genomic_DNA"/>
</dbReference>
<evidence type="ECO:0000259" key="9">
    <source>
        <dbReference type="PROSITE" id="PS50893"/>
    </source>
</evidence>
<protein>
    <submittedName>
        <fullName evidence="10">Energy-coupling factor transporter ATP-binding protein EcfA3</fullName>
        <ecNumber evidence="10">3.6.3.-</ecNumber>
    </submittedName>
</protein>
<reference evidence="10 11" key="1">
    <citation type="submission" date="2018-03" db="EMBL/GenBank/DDBJ databases">
        <title>Genome sequence of Moorella stamsii DSM 26217.</title>
        <authorList>
            <person name="Poehlein A."/>
            <person name="Daniel R."/>
        </authorList>
    </citation>
    <scope>NUCLEOTIDE SEQUENCE [LARGE SCALE GENOMIC DNA]</scope>
    <source>
        <strain evidence="11">DSM 26217</strain>
    </source>
</reference>
<dbReference type="GO" id="GO:0005524">
    <property type="term" value="F:ATP binding"/>
    <property type="evidence" value="ECO:0007669"/>
    <property type="project" value="UniProtKB-KW"/>
</dbReference>
<sequence length="253" mass="27939">MSHHIIQANNLKYKYPDGRQALNGVAFRITHGESVGIVGANGAGKSTLLMHLAGVLFPDEGEIRIGDVPVTKKTLPLIRQRVGMVFQDPDDQLFMTTVYDDVAFGPRNYKLPEEEVEKRVISSLDTVGILHLKDRPPYKLSGGEKRAAAIATVLAMNPDILVMDEPTSSLDPKSRRRLIRLLQSFTHTKIIATHDLDMVFELCERTIVLKDGRVITDGPTEKILCDAELMEECGLELPLGLQGCPVCGTKKPI</sequence>
<evidence type="ECO:0000256" key="2">
    <source>
        <dbReference type="ARBA" id="ARBA00005417"/>
    </source>
</evidence>
<dbReference type="PROSITE" id="PS00211">
    <property type="entry name" value="ABC_TRANSPORTER_1"/>
    <property type="match status" value="1"/>
</dbReference>
<evidence type="ECO:0000256" key="5">
    <source>
        <dbReference type="ARBA" id="ARBA00022741"/>
    </source>
</evidence>
<evidence type="ECO:0000256" key="4">
    <source>
        <dbReference type="ARBA" id="ARBA00022475"/>
    </source>
</evidence>
<dbReference type="InterPro" id="IPR017871">
    <property type="entry name" value="ABC_transporter-like_CS"/>
</dbReference>
<feature type="domain" description="ABC transporter" evidence="9">
    <location>
        <begin position="6"/>
        <end position="236"/>
    </location>
</feature>
<dbReference type="PANTHER" id="PTHR43553:SF24">
    <property type="entry name" value="ENERGY-COUPLING FACTOR TRANSPORTER ATP-BINDING PROTEIN ECFA1"/>
    <property type="match status" value="1"/>
</dbReference>
<dbReference type="Pfam" id="PF00005">
    <property type="entry name" value="ABC_tran"/>
    <property type="match status" value="1"/>
</dbReference>
<evidence type="ECO:0000256" key="6">
    <source>
        <dbReference type="ARBA" id="ARBA00022840"/>
    </source>
</evidence>
<evidence type="ECO:0000256" key="1">
    <source>
        <dbReference type="ARBA" id="ARBA00004202"/>
    </source>
</evidence>
<keyword evidence="7" id="KW-1278">Translocase</keyword>
<dbReference type="CDD" id="cd03225">
    <property type="entry name" value="ABC_cobalt_CbiO_domain1"/>
    <property type="match status" value="1"/>
</dbReference>
<name>A0A9X7J3D3_9FIRM</name>
<evidence type="ECO:0000313" key="10">
    <source>
        <dbReference type="EMBL" id="PRR72759.1"/>
    </source>
</evidence>
<keyword evidence="3" id="KW-0813">Transport</keyword>
<proteinExistence type="inferred from homology"/>
<keyword evidence="6 10" id="KW-0067">ATP-binding</keyword>
<dbReference type="InterPro" id="IPR027417">
    <property type="entry name" value="P-loop_NTPase"/>
</dbReference>
<keyword evidence="4" id="KW-1003">Cell membrane</keyword>
<comment type="similarity">
    <text evidence="2">Belongs to the ABC transporter superfamily.</text>
</comment>
<dbReference type="Gene3D" id="3.40.50.300">
    <property type="entry name" value="P-loop containing nucleotide triphosphate hydrolases"/>
    <property type="match status" value="1"/>
</dbReference>
<dbReference type="InterPro" id="IPR015856">
    <property type="entry name" value="ABC_transpr_CbiO/EcfA_su"/>
</dbReference>
<comment type="subcellular location">
    <subcellularLocation>
        <location evidence="1">Cell membrane</location>
        <topology evidence="1">Peripheral membrane protein</topology>
    </subcellularLocation>
</comment>
<keyword evidence="5" id="KW-0547">Nucleotide-binding</keyword>
<dbReference type="InterPro" id="IPR050095">
    <property type="entry name" value="ECF_ABC_transporter_ATP-bd"/>
</dbReference>
<organism evidence="10 11">
    <name type="scientific">Neomoorella stamsii</name>
    <dbReference type="NCBI Taxonomy" id="1266720"/>
    <lineage>
        <taxon>Bacteria</taxon>
        <taxon>Bacillati</taxon>
        <taxon>Bacillota</taxon>
        <taxon>Clostridia</taxon>
        <taxon>Neomoorellales</taxon>
        <taxon>Neomoorellaceae</taxon>
        <taxon>Neomoorella</taxon>
    </lineage>
</organism>
<gene>
    <name evidence="10" type="primary">ecfA3_1</name>
    <name evidence="10" type="ORF">MOST_16530</name>
</gene>
<dbReference type="PANTHER" id="PTHR43553">
    <property type="entry name" value="HEAVY METAL TRANSPORTER"/>
    <property type="match status" value="1"/>
</dbReference>
<keyword evidence="8" id="KW-0472">Membrane</keyword>
<dbReference type="AlphaFoldDB" id="A0A9X7J3D3"/>
<dbReference type="FunFam" id="3.40.50.300:FF:000224">
    <property type="entry name" value="Energy-coupling factor transporter ATP-binding protein EcfA"/>
    <property type="match status" value="1"/>
</dbReference>
<dbReference type="InterPro" id="IPR003593">
    <property type="entry name" value="AAA+_ATPase"/>
</dbReference>
<dbReference type="SUPFAM" id="SSF52540">
    <property type="entry name" value="P-loop containing nucleoside triphosphate hydrolases"/>
    <property type="match status" value="1"/>
</dbReference>
<evidence type="ECO:0000256" key="7">
    <source>
        <dbReference type="ARBA" id="ARBA00022967"/>
    </source>
</evidence>
<dbReference type="PROSITE" id="PS50893">
    <property type="entry name" value="ABC_TRANSPORTER_2"/>
    <property type="match status" value="1"/>
</dbReference>